<evidence type="ECO:0000256" key="5">
    <source>
        <dbReference type="SAM" id="MobiDB-lite"/>
    </source>
</evidence>
<keyword evidence="4" id="KW-0175">Coiled coil</keyword>
<feature type="region of interest" description="Disordered" evidence="5">
    <location>
        <begin position="456"/>
        <end position="595"/>
    </location>
</feature>
<evidence type="ECO:0000313" key="8">
    <source>
        <dbReference type="RefSeq" id="XP_032808485.1"/>
    </source>
</evidence>
<evidence type="ECO:0000313" key="9">
    <source>
        <dbReference type="RefSeq" id="XP_032808486.1"/>
    </source>
</evidence>
<feature type="compositionally biased region" description="Basic and acidic residues" evidence="5">
    <location>
        <begin position="720"/>
        <end position="733"/>
    </location>
</feature>
<dbReference type="GO" id="GO:0019900">
    <property type="term" value="F:kinase binding"/>
    <property type="evidence" value="ECO:0007669"/>
    <property type="project" value="TreeGrafter"/>
</dbReference>
<evidence type="ECO:0000256" key="3">
    <source>
        <dbReference type="ARBA" id="ARBA00022737"/>
    </source>
</evidence>
<dbReference type="AlphaFoldDB" id="A0AAJ7T082"/>
<proteinExistence type="predicted"/>
<dbReference type="PANTHER" id="PTHR14897:SF5">
    <property type="entry name" value="WD REPEAT AND COILED-COIL-CONTAINING PROTEIN"/>
    <property type="match status" value="1"/>
</dbReference>
<dbReference type="Pfam" id="PF15390">
    <property type="entry name" value="WDCP"/>
    <property type="match status" value="2"/>
</dbReference>
<feature type="compositionally biased region" description="Basic and acidic residues" evidence="5">
    <location>
        <begin position="266"/>
        <end position="284"/>
    </location>
</feature>
<evidence type="ECO:0000256" key="1">
    <source>
        <dbReference type="ARBA" id="ARBA00015683"/>
    </source>
</evidence>
<dbReference type="Gene3D" id="2.130.10.10">
    <property type="entry name" value="YVTN repeat-like/Quinoprotein amine dehydrogenase"/>
    <property type="match status" value="1"/>
</dbReference>
<name>A0AAJ7T082_PETMA</name>
<evidence type="ECO:0000256" key="2">
    <source>
        <dbReference type="ARBA" id="ARBA00022574"/>
    </source>
</evidence>
<dbReference type="CTD" id="80304"/>
<feature type="compositionally biased region" description="Basic and acidic residues" evidence="5">
    <location>
        <begin position="568"/>
        <end position="577"/>
    </location>
</feature>
<dbReference type="RefSeq" id="XP_032808484.1">
    <property type="nucleotide sequence ID" value="XM_032952593.1"/>
</dbReference>
<dbReference type="RefSeq" id="XP_032808485.1">
    <property type="nucleotide sequence ID" value="XM_032952594.1"/>
</dbReference>
<sequence>MELGKAKLPRCGINALRRAVHPSLGLAWTDGKRLLLSGLHAGREEEEEPEEAAVVGRLGGAATLGSFEHVYGVSWGPTDPALPALLAVQHKKHVTVWQVTPAGCNDARPACSRLCEREEPFAILPQGCVWHPRSETLVLLTKRDACLLYSLRSDARSVRADIRGSGLVRCAAWTTDGARLVLAVGTALHSYLWDEPSRSLQPCGFSHVLDVGGYVCAVEAACDARVLVATELPLDRVCGLDAAGAPFELPGVAFDGAPGSSPNTLRPREGAEDGATRPRGRSPEPRGGFVADDGTGRGPVVDLTHLLAHHRKSDPGPLIRLKRRDLSSGGGGDDDSSHLLLVTLDQKATTTRKVRLPGLLVPDLLAYDATADTVAVASNTSASVLVYSLSGRGISPLQHVTLGRDERPKGLCFLAPSHSLAMLVGRQKQSEPAFLPCASTDRYALRLVVRDVVVEGPGRSSPRAGARPPEGRDANPGPASGLWELWPPGDEPRRQASSPRRLTEEPSGASADDRRPRRPSGEAAGRFARDVSPPLESVEREPAGGAARPRGSPEPRRPGGGAPRRAPSPRDAERDGPARGPVGRAASPGPWDAEGSAASRALRGLWERLDRVQAEVGEVRQLVLALRPERRVLAASGPPRWARVRCQPRGGGNAAPAQEAETRNFLLSSGGLVRLDALRSAFQLSAVEMLFDTVWLVLGCDGDGFIPVAFQHEQEVLVREGRAAKPPAEEPRASDAAPHQNATG</sequence>
<dbReference type="InterPro" id="IPR015943">
    <property type="entry name" value="WD40/YVTN_repeat-like_dom_sf"/>
</dbReference>
<dbReference type="SUPFAM" id="SSF75011">
    <property type="entry name" value="3-carboxy-cis,cis-mucoante lactonizing enzyme"/>
    <property type="match status" value="1"/>
</dbReference>
<accession>A0AAJ7T082</accession>
<feature type="region of interest" description="Disordered" evidence="5">
    <location>
        <begin position="251"/>
        <end position="297"/>
    </location>
</feature>
<evidence type="ECO:0000313" key="7">
    <source>
        <dbReference type="RefSeq" id="XP_032808484.1"/>
    </source>
</evidence>
<reference evidence="7 8" key="1">
    <citation type="submission" date="2025-04" db="UniProtKB">
        <authorList>
            <consortium name="RefSeq"/>
        </authorList>
    </citation>
    <scope>IDENTIFICATION</scope>
    <source>
        <tissue evidence="7 8">Sperm</tissue>
    </source>
</reference>
<feature type="region of interest" description="Disordered" evidence="5">
    <location>
        <begin position="720"/>
        <end position="744"/>
    </location>
</feature>
<dbReference type="PANTHER" id="PTHR14897">
    <property type="entry name" value="WD REPEAT AND COILED-COIL-CONTAINING PROTEIN"/>
    <property type="match status" value="1"/>
</dbReference>
<keyword evidence="6" id="KW-1185">Reference proteome</keyword>
<dbReference type="RefSeq" id="XP_032808486.1">
    <property type="nucleotide sequence ID" value="XM_032952595.1"/>
</dbReference>
<gene>
    <name evidence="7 8 9" type="primary">WDCP</name>
</gene>
<dbReference type="InterPro" id="IPR028041">
    <property type="entry name" value="WDCP"/>
</dbReference>
<dbReference type="KEGG" id="pmrn:116941483"/>
<evidence type="ECO:0000256" key="4">
    <source>
        <dbReference type="ARBA" id="ARBA00023054"/>
    </source>
</evidence>
<keyword evidence="2" id="KW-0853">WD repeat</keyword>
<dbReference type="Proteomes" id="UP001318040">
    <property type="component" value="Chromosome 12"/>
</dbReference>
<protein>
    <recommendedName>
        <fullName evidence="1">WD repeat and coiled-coil-containing protein</fullName>
    </recommendedName>
</protein>
<evidence type="ECO:0000313" key="6">
    <source>
        <dbReference type="Proteomes" id="UP001318040"/>
    </source>
</evidence>
<organism evidence="6 7">
    <name type="scientific">Petromyzon marinus</name>
    <name type="common">Sea lamprey</name>
    <dbReference type="NCBI Taxonomy" id="7757"/>
    <lineage>
        <taxon>Eukaryota</taxon>
        <taxon>Metazoa</taxon>
        <taxon>Chordata</taxon>
        <taxon>Craniata</taxon>
        <taxon>Vertebrata</taxon>
        <taxon>Cyclostomata</taxon>
        <taxon>Hyperoartia</taxon>
        <taxon>Petromyzontiformes</taxon>
        <taxon>Petromyzontidae</taxon>
        <taxon>Petromyzon</taxon>
    </lineage>
</organism>
<keyword evidence="3" id="KW-0677">Repeat</keyword>